<organism evidence="1 2">
    <name type="scientific">Ruminococcus gauvreauii</name>
    <dbReference type="NCBI Taxonomy" id="438033"/>
    <lineage>
        <taxon>Bacteria</taxon>
        <taxon>Bacillati</taxon>
        <taxon>Bacillota</taxon>
        <taxon>Clostridia</taxon>
        <taxon>Eubacteriales</taxon>
        <taxon>Oscillospiraceae</taxon>
        <taxon>Ruminococcus</taxon>
    </lineage>
</organism>
<evidence type="ECO:0000313" key="1">
    <source>
        <dbReference type="EMBL" id="UWP58863.1"/>
    </source>
</evidence>
<protein>
    <submittedName>
        <fullName evidence="1">Uncharacterized protein</fullName>
    </submittedName>
</protein>
<sequence length="40" mass="4386">MRTKAERTLDVITRKDTSYLPSQIAFATGTGKQKVVDAMG</sequence>
<evidence type="ECO:0000313" key="2">
    <source>
        <dbReference type="Proteomes" id="UP001060164"/>
    </source>
</evidence>
<reference evidence="1" key="1">
    <citation type="journal article" date="2022" name="Cell">
        <title>Design, construction, and in vivo augmentation of a complex gut microbiome.</title>
        <authorList>
            <person name="Cheng A.G."/>
            <person name="Ho P.Y."/>
            <person name="Aranda-Diaz A."/>
            <person name="Jain S."/>
            <person name="Yu F.B."/>
            <person name="Meng X."/>
            <person name="Wang M."/>
            <person name="Iakiviak M."/>
            <person name="Nagashima K."/>
            <person name="Zhao A."/>
            <person name="Murugkar P."/>
            <person name="Patil A."/>
            <person name="Atabakhsh K."/>
            <person name="Weakley A."/>
            <person name="Yan J."/>
            <person name="Brumbaugh A.R."/>
            <person name="Higginbottom S."/>
            <person name="Dimas A."/>
            <person name="Shiver A.L."/>
            <person name="Deutschbauer A."/>
            <person name="Neff N."/>
            <person name="Sonnenburg J.L."/>
            <person name="Huang K.C."/>
            <person name="Fischbach M.A."/>
        </authorList>
    </citation>
    <scope>NUCLEOTIDE SEQUENCE</scope>
    <source>
        <strain evidence="1">DSM 19829</strain>
    </source>
</reference>
<name>A0ABY5VH75_9FIRM</name>
<keyword evidence="2" id="KW-1185">Reference proteome</keyword>
<proteinExistence type="predicted"/>
<accession>A0ABY5VH75</accession>
<dbReference type="Proteomes" id="UP001060164">
    <property type="component" value="Chromosome"/>
</dbReference>
<gene>
    <name evidence="1" type="ORF">NQ502_16035</name>
</gene>
<dbReference type="EMBL" id="CP102290">
    <property type="protein sequence ID" value="UWP58863.1"/>
    <property type="molecule type" value="Genomic_DNA"/>
</dbReference>
<dbReference type="RefSeq" id="WP_260046570.1">
    <property type="nucleotide sequence ID" value="NZ_CABLBR010000001.1"/>
</dbReference>